<gene>
    <name evidence="1" type="primary">Contig1756.g1902</name>
    <name evidence="1" type="ORF">STYLEM_12744</name>
</gene>
<dbReference type="AlphaFoldDB" id="A0A078AP38"/>
<name>A0A078AP38_STYLE</name>
<reference evidence="1 2" key="1">
    <citation type="submission" date="2014-06" db="EMBL/GenBank/DDBJ databases">
        <authorList>
            <person name="Swart Estienne"/>
        </authorList>
    </citation>
    <scope>NUCLEOTIDE SEQUENCE [LARGE SCALE GENOMIC DNA]</scope>
    <source>
        <strain evidence="1 2">130c</strain>
    </source>
</reference>
<evidence type="ECO:0000313" key="1">
    <source>
        <dbReference type="EMBL" id="CDW83696.1"/>
    </source>
</evidence>
<keyword evidence="2" id="KW-1185">Reference proteome</keyword>
<protein>
    <submittedName>
        <fullName evidence="1">Uncharacterized protein</fullName>
    </submittedName>
</protein>
<dbReference type="EMBL" id="CCKQ01012093">
    <property type="protein sequence ID" value="CDW83696.1"/>
    <property type="molecule type" value="Genomic_DNA"/>
</dbReference>
<accession>A0A078AP38</accession>
<dbReference type="Proteomes" id="UP000039865">
    <property type="component" value="Unassembled WGS sequence"/>
</dbReference>
<proteinExistence type="predicted"/>
<evidence type="ECO:0000313" key="2">
    <source>
        <dbReference type="Proteomes" id="UP000039865"/>
    </source>
</evidence>
<dbReference type="InParanoid" id="A0A078AP38"/>
<sequence>MVVDVFQNPLGGFESDDYDEYEENVNNYIKRQEALNDLEVKAKSDRILLNQQLCYRLTEILKQMDLEEYEKLAFDNCQRLTIASANFVYQGLAKYIEEKDERLYFQIVKASLKDKELITYALQSTKGIGSLYIEATEFVYVSFWVSVYKIDNPHLQIETLKEQEYSRAIGEHWVYEERKHRNYFFYLNY</sequence>
<organism evidence="1 2">
    <name type="scientific">Stylonychia lemnae</name>
    <name type="common">Ciliate</name>
    <dbReference type="NCBI Taxonomy" id="5949"/>
    <lineage>
        <taxon>Eukaryota</taxon>
        <taxon>Sar</taxon>
        <taxon>Alveolata</taxon>
        <taxon>Ciliophora</taxon>
        <taxon>Intramacronucleata</taxon>
        <taxon>Spirotrichea</taxon>
        <taxon>Stichotrichia</taxon>
        <taxon>Sporadotrichida</taxon>
        <taxon>Oxytrichidae</taxon>
        <taxon>Stylonychinae</taxon>
        <taxon>Stylonychia</taxon>
    </lineage>
</organism>